<dbReference type="PANTHER" id="PTHR43434">
    <property type="entry name" value="PHOSPHOGLYCOLATE PHOSPHATASE"/>
    <property type="match status" value="1"/>
</dbReference>
<gene>
    <name evidence="1" type="ORF">UFOPK1835_01098</name>
</gene>
<dbReference type="SFLD" id="SFLDG01129">
    <property type="entry name" value="C1.5:_HAD__Beta-PGM__Phosphata"/>
    <property type="match status" value="1"/>
</dbReference>
<dbReference type="InterPro" id="IPR006439">
    <property type="entry name" value="HAD-SF_hydro_IA"/>
</dbReference>
<dbReference type="InterPro" id="IPR023198">
    <property type="entry name" value="PGP-like_dom2"/>
</dbReference>
<reference evidence="1" key="1">
    <citation type="submission" date="2020-05" db="EMBL/GenBank/DDBJ databases">
        <authorList>
            <person name="Chiriac C."/>
            <person name="Salcher M."/>
            <person name="Ghai R."/>
            <person name="Kavagutti S V."/>
        </authorList>
    </citation>
    <scope>NUCLEOTIDE SEQUENCE</scope>
</reference>
<dbReference type="GO" id="GO:0006281">
    <property type="term" value="P:DNA repair"/>
    <property type="evidence" value="ECO:0007669"/>
    <property type="project" value="TreeGrafter"/>
</dbReference>
<dbReference type="PANTHER" id="PTHR43434:SF1">
    <property type="entry name" value="PHOSPHOGLYCOLATE PHOSPHATASE"/>
    <property type="match status" value="1"/>
</dbReference>
<proteinExistence type="predicted"/>
<dbReference type="Gene3D" id="1.10.150.240">
    <property type="entry name" value="Putative phosphatase, domain 2"/>
    <property type="match status" value="1"/>
</dbReference>
<dbReference type="InterPro" id="IPR050155">
    <property type="entry name" value="HAD-like_hydrolase_sf"/>
</dbReference>
<dbReference type="InterPro" id="IPR036412">
    <property type="entry name" value="HAD-like_sf"/>
</dbReference>
<dbReference type="NCBIfam" id="TIGR01549">
    <property type="entry name" value="HAD-SF-IA-v1"/>
    <property type="match status" value="1"/>
</dbReference>
<dbReference type="AlphaFoldDB" id="A0A6J6HRC5"/>
<evidence type="ECO:0000313" key="1">
    <source>
        <dbReference type="EMBL" id="CAB4611138.1"/>
    </source>
</evidence>
<dbReference type="GO" id="GO:0008967">
    <property type="term" value="F:phosphoglycolate phosphatase activity"/>
    <property type="evidence" value="ECO:0007669"/>
    <property type="project" value="TreeGrafter"/>
</dbReference>
<dbReference type="SFLD" id="SFLDS00003">
    <property type="entry name" value="Haloacid_Dehalogenase"/>
    <property type="match status" value="1"/>
</dbReference>
<accession>A0A6J6HRC5</accession>
<dbReference type="Pfam" id="PF13419">
    <property type="entry name" value="HAD_2"/>
    <property type="match status" value="1"/>
</dbReference>
<name>A0A6J6HRC5_9ZZZZ</name>
<dbReference type="EMBL" id="CAEZUP010000042">
    <property type="protein sequence ID" value="CAB4611138.1"/>
    <property type="molecule type" value="Genomic_DNA"/>
</dbReference>
<protein>
    <submittedName>
        <fullName evidence="1">Unannotated protein</fullName>
    </submittedName>
</protein>
<sequence>MKLVAICDLDGTLLDSDEALVEAFVALGIDRSTVSFGHVIGEECKRLGIRVEDYVAVYDEEKVQPFTGVTEMIGRLGRWAVCSNKHPESGHAELNRLGWRPEEVFFTDSFDGPKSLGPVLAAMQLDPAGVVYLGDTAHDRECARQANVTFALAGWNPRAIAEPTDVVLSEPGELLGLLGF</sequence>
<organism evidence="1">
    <name type="scientific">freshwater metagenome</name>
    <dbReference type="NCBI Taxonomy" id="449393"/>
    <lineage>
        <taxon>unclassified sequences</taxon>
        <taxon>metagenomes</taxon>
        <taxon>ecological metagenomes</taxon>
    </lineage>
</organism>
<dbReference type="InterPro" id="IPR041492">
    <property type="entry name" value="HAD_2"/>
</dbReference>
<dbReference type="Gene3D" id="3.40.50.1000">
    <property type="entry name" value="HAD superfamily/HAD-like"/>
    <property type="match status" value="1"/>
</dbReference>
<dbReference type="SUPFAM" id="SSF56784">
    <property type="entry name" value="HAD-like"/>
    <property type="match status" value="1"/>
</dbReference>
<dbReference type="InterPro" id="IPR023214">
    <property type="entry name" value="HAD_sf"/>
</dbReference>
<dbReference type="GO" id="GO:0005829">
    <property type="term" value="C:cytosol"/>
    <property type="evidence" value="ECO:0007669"/>
    <property type="project" value="TreeGrafter"/>
</dbReference>